<accession>A0ABR4C4W0</accession>
<dbReference type="EMBL" id="JAZHXI010000013">
    <property type="protein sequence ID" value="KAL2064536.1"/>
    <property type="molecule type" value="Genomic_DNA"/>
</dbReference>
<comment type="caution">
    <text evidence="1">The sequence shown here is derived from an EMBL/GenBank/DDBJ whole genome shotgun (WGS) entry which is preliminary data.</text>
</comment>
<name>A0ABR4C4W0_9HELO</name>
<organism evidence="1 2">
    <name type="scientific">Oculimacula yallundae</name>
    <dbReference type="NCBI Taxonomy" id="86028"/>
    <lineage>
        <taxon>Eukaryota</taxon>
        <taxon>Fungi</taxon>
        <taxon>Dikarya</taxon>
        <taxon>Ascomycota</taxon>
        <taxon>Pezizomycotina</taxon>
        <taxon>Leotiomycetes</taxon>
        <taxon>Helotiales</taxon>
        <taxon>Ploettnerulaceae</taxon>
        <taxon>Oculimacula</taxon>
    </lineage>
</organism>
<keyword evidence="2" id="KW-1185">Reference proteome</keyword>
<evidence type="ECO:0000313" key="1">
    <source>
        <dbReference type="EMBL" id="KAL2064536.1"/>
    </source>
</evidence>
<sequence>MQLCTEDATICSSVTLKDRIHHHIYVPFCRQLSFFPMNREIILCALSNSSRRSSTVGIVHIQHGDIAERIVPPRDSSEKYKNEFGS</sequence>
<gene>
    <name evidence="1" type="ORF">VTL71DRAFT_3673</name>
</gene>
<evidence type="ECO:0000313" key="2">
    <source>
        <dbReference type="Proteomes" id="UP001595075"/>
    </source>
</evidence>
<dbReference type="Proteomes" id="UP001595075">
    <property type="component" value="Unassembled WGS sequence"/>
</dbReference>
<reference evidence="1 2" key="1">
    <citation type="journal article" date="2024" name="Commun. Biol.">
        <title>Comparative genomic analysis of thermophilic fungi reveals convergent evolutionary adaptations and gene losses.</title>
        <authorList>
            <person name="Steindorff A.S."/>
            <person name="Aguilar-Pontes M.V."/>
            <person name="Robinson A.J."/>
            <person name="Andreopoulos B."/>
            <person name="LaButti K."/>
            <person name="Kuo A."/>
            <person name="Mondo S."/>
            <person name="Riley R."/>
            <person name="Otillar R."/>
            <person name="Haridas S."/>
            <person name="Lipzen A."/>
            <person name="Grimwood J."/>
            <person name="Schmutz J."/>
            <person name="Clum A."/>
            <person name="Reid I.D."/>
            <person name="Moisan M.C."/>
            <person name="Butler G."/>
            <person name="Nguyen T.T.M."/>
            <person name="Dewar K."/>
            <person name="Conant G."/>
            <person name="Drula E."/>
            <person name="Henrissat B."/>
            <person name="Hansel C."/>
            <person name="Singer S."/>
            <person name="Hutchinson M.I."/>
            <person name="de Vries R.P."/>
            <person name="Natvig D.O."/>
            <person name="Powell A.J."/>
            <person name="Tsang A."/>
            <person name="Grigoriev I.V."/>
        </authorList>
    </citation>
    <scope>NUCLEOTIDE SEQUENCE [LARGE SCALE GENOMIC DNA]</scope>
    <source>
        <strain evidence="1 2">CBS 494.80</strain>
    </source>
</reference>
<proteinExistence type="predicted"/>
<protein>
    <submittedName>
        <fullName evidence="1">Uncharacterized protein</fullName>
    </submittedName>
</protein>